<dbReference type="AlphaFoldDB" id="V9F114"/>
<gene>
    <name evidence="1" type="ORF">F443_11225</name>
</gene>
<accession>V9F114</accession>
<name>V9F114_PHYNI</name>
<dbReference type="EMBL" id="ANIZ01001927">
    <property type="protein sequence ID" value="ETI44027.1"/>
    <property type="molecule type" value="Genomic_DNA"/>
</dbReference>
<protein>
    <submittedName>
        <fullName evidence="1">Uncharacterized protein</fullName>
    </submittedName>
</protein>
<organism evidence="1 2">
    <name type="scientific">Phytophthora nicotianae P1569</name>
    <dbReference type="NCBI Taxonomy" id="1317065"/>
    <lineage>
        <taxon>Eukaryota</taxon>
        <taxon>Sar</taxon>
        <taxon>Stramenopiles</taxon>
        <taxon>Oomycota</taxon>
        <taxon>Peronosporomycetes</taxon>
        <taxon>Peronosporales</taxon>
        <taxon>Peronosporaceae</taxon>
        <taxon>Phytophthora</taxon>
    </lineage>
</organism>
<proteinExistence type="predicted"/>
<dbReference type="HOGENOM" id="CLU_1974906_0_0_1"/>
<evidence type="ECO:0000313" key="2">
    <source>
        <dbReference type="Proteomes" id="UP000018721"/>
    </source>
</evidence>
<keyword evidence="2" id="KW-1185">Reference proteome</keyword>
<dbReference type="Proteomes" id="UP000018721">
    <property type="component" value="Unassembled WGS sequence"/>
</dbReference>
<sequence>MKRSRHRMAMRMTLKCSVKWIECHGGVLYRAMVECYKKCGLQLDQKMRAWGRRTISLILTKGAGAFPSPEEANDVHAKNIVRGLYTAGFVWTTTVDDDNSQRSLFNRVQMLKRDTSIASKRLVPCNM</sequence>
<evidence type="ECO:0000313" key="1">
    <source>
        <dbReference type="EMBL" id="ETI44027.1"/>
    </source>
</evidence>
<comment type="caution">
    <text evidence="1">The sequence shown here is derived from an EMBL/GenBank/DDBJ whole genome shotgun (WGS) entry which is preliminary data.</text>
</comment>
<reference evidence="1 2" key="1">
    <citation type="submission" date="2013-11" db="EMBL/GenBank/DDBJ databases">
        <title>The Genome Sequence of Phytophthora parasitica P1569.</title>
        <authorList>
            <consortium name="The Broad Institute Genomics Platform"/>
            <person name="Russ C."/>
            <person name="Tyler B."/>
            <person name="Panabieres F."/>
            <person name="Shan W."/>
            <person name="Tripathy S."/>
            <person name="Grunwald N."/>
            <person name="Machado M."/>
            <person name="Johnson C.S."/>
            <person name="Arredondo F."/>
            <person name="Hong C."/>
            <person name="Coffey M."/>
            <person name="Young S.K."/>
            <person name="Zeng Q."/>
            <person name="Gargeya S."/>
            <person name="Fitzgerald M."/>
            <person name="Abouelleil A."/>
            <person name="Alvarado L."/>
            <person name="Chapman S.B."/>
            <person name="Gainer-Dewar J."/>
            <person name="Goldberg J."/>
            <person name="Griggs A."/>
            <person name="Gujja S."/>
            <person name="Hansen M."/>
            <person name="Howarth C."/>
            <person name="Imamovic A."/>
            <person name="Ireland A."/>
            <person name="Larimer J."/>
            <person name="McCowan C."/>
            <person name="Murphy C."/>
            <person name="Pearson M."/>
            <person name="Poon T.W."/>
            <person name="Priest M."/>
            <person name="Roberts A."/>
            <person name="Saif S."/>
            <person name="Shea T."/>
            <person name="Sykes S."/>
            <person name="Wortman J."/>
            <person name="Nusbaum C."/>
            <person name="Birren B."/>
        </authorList>
    </citation>
    <scope>NUCLEOTIDE SEQUENCE [LARGE SCALE GENOMIC DNA]</scope>
    <source>
        <strain evidence="1 2">P1569</strain>
    </source>
</reference>